<dbReference type="EMBL" id="JAHCVI010000003">
    <property type="protein sequence ID" value="KAG7288293.1"/>
    <property type="molecule type" value="Genomic_DNA"/>
</dbReference>
<reference evidence="1" key="1">
    <citation type="submission" date="2023-02" db="EMBL/GenBank/DDBJ databases">
        <authorList>
            <person name="Palmer J.M."/>
        </authorList>
    </citation>
    <scope>NUCLEOTIDE SEQUENCE</scope>
    <source>
        <strain evidence="1">FW57</strain>
    </source>
</reference>
<name>A0AAD4EZV3_9PEZI</name>
<gene>
    <name evidence="1" type="ORF">NEMBOFW57_007824</name>
</gene>
<evidence type="ECO:0000313" key="1">
    <source>
        <dbReference type="EMBL" id="KAG7288293.1"/>
    </source>
</evidence>
<organism evidence="1 2">
    <name type="scientific">Staphylotrichum longicolle</name>
    <dbReference type="NCBI Taxonomy" id="669026"/>
    <lineage>
        <taxon>Eukaryota</taxon>
        <taxon>Fungi</taxon>
        <taxon>Dikarya</taxon>
        <taxon>Ascomycota</taxon>
        <taxon>Pezizomycotina</taxon>
        <taxon>Sordariomycetes</taxon>
        <taxon>Sordariomycetidae</taxon>
        <taxon>Sordariales</taxon>
        <taxon>Chaetomiaceae</taxon>
        <taxon>Staphylotrichum</taxon>
    </lineage>
</organism>
<dbReference type="AlphaFoldDB" id="A0AAD4EZV3"/>
<proteinExistence type="predicted"/>
<dbReference type="Proteomes" id="UP001197093">
    <property type="component" value="Unassembled WGS sequence"/>
</dbReference>
<accession>A0AAD4EZV3</accession>
<protein>
    <submittedName>
        <fullName evidence="1">Uncharacterized protein</fullName>
    </submittedName>
</protein>
<comment type="caution">
    <text evidence="1">The sequence shown here is derived from an EMBL/GenBank/DDBJ whole genome shotgun (WGS) entry which is preliminary data.</text>
</comment>
<keyword evidence="2" id="KW-1185">Reference proteome</keyword>
<sequence length="513" mass="59130">MPQNASQPARQPRTMMTKLPNELRSMIVRLLSDKDDREALAKAYPNFADLFKGESVRRRQFLQEINVMITLNVNEPGCCAAAHDTDHEEDVFSDGIRDFLQALNDISKRLTEETSLPLTPMRLALLTCDDGVPDGAWCNGKHDEDEKAVQIAKWYHEPMSLLLGNDDSPVVKGIDEFYFENYKLLEFLEPSFIPLLLKRFVDLRMVHLVFDEQWRKDRERKDEWRDDVAYYVGRIPNTLPLEELRLELNRHSPRNEFIAPSRYRLRTSMGDHATTMLRNLSKFSSLTVLRLSGQFCIPVDFFDGLAGDGDPTTAAPPFPALTTFELAIGPDTSCGRWFFVKDETEHAYDKAAEDPQWTSYVQHVEEGIFLSDPIPDWEPTSDDEGYYEYMAAKNDDYAFLNMEPVKRNRTLPNDETINPMLRAAARVMGKMPKIETFRLYLGDNFSQDPGKPFVPQFMTRKFRVKFVKHPKGKDDPVLIWTLGQKIDHWRPAEDVLEAWKEAAGGKLEISYVE</sequence>
<evidence type="ECO:0000313" key="2">
    <source>
        <dbReference type="Proteomes" id="UP001197093"/>
    </source>
</evidence>